<evidence type="ECO:0000313" key="1">
    <source>
        <dbReference type="EMBL" id="KAI0043140.1"/>
    </source>
</evidence>
<dbReference type="EMBL" id="MU276031">
    <property type="protein sequence ID" value="KAI0043140.1"/>
    <property type="molecule type" value="Genomic_DNA"/>
</dbReference>
<comment type="caution">
    <text evidence="1">The sequence shown here is derived from an EMBL/GenBank/DDBJ whole genome shotgun (WGS) entry which is preliminary data.</text>
</comment>
<organism evidence="1 2">
    <name type="scientific">Auriscalpium vulgare</name>
    <dbReference type="NCBI Taxonomy" id="40419"/>
    <lineage>
        <taxon>Eukaryota</taxon>
        <taxon>Fungi</taxon>
        <taxon>Dikarya</taxon>
        <taxon>Basidiomycota</taxon>
        <taxon>Agaricomycotina</taxon>
        <taxon>Agaricomycetes</taxon>
        <taxon>Russulales</taxon>
        <taxon>Auriscalpiaceae</taxon>
        <taxon>Auriscalpium</taxon>
    </lineage>
</organism>
<dbReference type="Proteomes" id="UP000814033">
    <property type="component" value="Unassembled WGS sequence"/>
</dbReference>
<reference evidence="1" key="1">
    <citation type="submission" date="2021-02" db="EMBL/GenBank/DDBJ databases">
        <authorList>
            <consortium name="DOE Joint Genome Institute"/>
            <person name="Ahrendt S."/>
            <person name="Looney B.P."/>
            <person name="Miyauchi S."/>
            <person name="Morin E."/>
            <person name="Drula E."/>
            <person name="Courty P.E."/>
            <person name="Chicoki N."/>
            <person name="Fauchery L."/>
            <person name="Kohler A."/>
            <person name="Kuo A."/>
            <person name="Labutti K."/>
            <person name="Pangilinan J."/>
            <person name="Lipzen A."/>
            <person name="Riley R."/>
            <person name="Andreopoulos W."/>
            <person name="He G."/>
            <person name="Johnson J."/>
            <person name="Barry K.W."/>
            <person name="Grigoriev I.V."/>
            <person name="Nagy L."/>
            <person name="Hibbett D."/>
            <person name="Henrissat B."/>
            <person name="Matheny P.B."/>
            <person name="Labbe J."/>
            <person name="Martin F."/>
        </authorList>
    </citation>
    <scope>NUCLEOTIDE SEQUENCE</scope>
    <source>
        <strain evidence="1">FP105234-sp</strain>
    </source>
</reference>
<evidence type="ECO:0000313" key="2">
    <source>
        <dbReference type="Proteomes" id="UP000814033"/>
    </source>
</evidence>
<keyword evidence="2" id="KW-1185">Reference proteome</keyword>
<accession>A0ACB8RHQ9</accession>
<gene>
    <name evidence="1" type="ORF">FA95DRAFT_1631791</name>
</gene>
<sequence>MLRIPLLARKRKAPVSKDEVVLVKDADKTSLPSQPTPGRAHRHDGGARPLPESKPRKRRHKKAKKSTNVEDDHPLSGYYAEFEADDEFDQEQQRFENPPPASGSGSTRRKRGDTPGRGASPITPDPDVKVKKVSGRTGRPRNPDPPADPPLAVNVYIETEGPPSQLLGKTSRGNKMKPGPPQLGGPFILTKEMSWDDFLDGIATTVKMPLANIIIPSFTWRWNSKPQSSRLPLTTENGFVALKNEAKQVSLAATRKSTIGHILVMMAHPVVNPHVSRYSEENQRVIASQEAVPDVSMINAKPVVNQLMEKYPPGLCPTHPTLACFHYAPNDWHFELSSPKLKVWASHILRGTATINQIPLGTPVFGASQTIPKSKTTAITPHRDQGSSSAHTPIQPYAPAPMLPAPGYYAAQMPPQMPQQYPFHQMPYGFHAPFGPPHYPPQQPYFGMQAPPPLPALFGVPDGMPARHVADSDMARSSPVPVCDVEEWCTNAGLDEAARIGLEKLEFKVGTDKLKDLDEKEWRWAGFGALAWKRVLRAELLYREASRARRAP</sequence>
<protein>
    <submittedName>
        <fullName evidence="1">Uncharacterized protein</fullName>
    </submittedName>
</protein>
<reference evidence="1" key="2">
    <citation type="journal article" date="2022" name="New Phytol.">
        <title>Evolutionary transition to the ectomycorrhizal habit in the genomes of a hyperdiverse lineage of mushroom-forming fungi.</title>
        <authorList>
            <person name="Looney B."/>
            <person name="Miyauchi S."/>
            <person name="Morin E."/>
            <person name="Drula E."/>
            <person name="Courty P.E."/>
            <person name="Kohler A."/>
            <person name="Kuo A."/>
            <person name="LaButti K."/>
            <person name="Pangilinan J."/>
            <person name="Lipzen A."/>
            <person name="Riley R."/>
            <person name="Andreopoulos W."/>
            <person name="He G."/>
            <person name="Johnson J."/>
            <person name="Nolan M."/>
            <person name="Tritt A."/>
            <person name="Barry K.W."/>
            <person name="Grigoriev I.V."/>
            <person name="Nagy L.G."/>
            <person name="Hibbett D."/>
            <person name="Henrissat B."/>
            <person name="Matheny P.B."/>
            <person name="Labbe J."/>
            <person name="Martin F.M."/>
        </authorList>
    </citation>
    <scope>NUCLEOTIDE SEQUENCE</scope>
    <source>
        <strain evidence="1">FP105234-sp</strain>
    </source>
</reference>
<name>A0ACB8RHQ9_9AGAM</name>
<proteinExistence type="predicted"/>